<dbReference type="AlphaFoldDB" id="A0A0R9P5P8"/>
<evidence type="ECO:0008006" key="2">
    <source>
        <dbReference type="Google" id="ProtNLM"/>
    </source>
</evidence>
<evidence type="ECO:0000313" key="1">
    <source>
        <dbReference type="EMBL" id="ALC78615.1"/>
    </source>
</evidence>
<gene>
    <name evidence="1" type="ORF">BTA128</name>
</gene>
<reference evidence="1" key="3">
    <citation type="submission" date="2015-06" db="EMBL/GenBank/DDBJ databases">
        <authorList>
            <person name="Hoefler B.C."/>
            <person name="Straight P.D."/>
        </authorList>
    </citation>
    <scope>NUCLEOTIDE SEQUENCE</scope>
    <source>
        <strain evidence="1">91E135</strain>
        <plasmid evidence="1">lp150</plasmid>
    </source>
</reference>
<keyword evidence="1" id="KW-0614">Plasmid</keyword>
<accession>A0A0R9P5P8</accession>
<reference evidence="1" key="1">
    <citation type="submission" date="2012-01" db="EMBL/GenBank/DDBJ databases">
        <authorList>
            <person name="Wikstroem N."/>
        </authorList>
    </citation>
    <scope>NUCLEOTIDE SEQUENCE</scope>
    <source>
        <strain evidence="1">91E135</strain>
        <plasmid evidence="1">lp150</plasmid>
    </source>
</reference>
<geneLocation type="plasmid" evidence="1">
    <name>lp150</name>
</geneLocation>
<reference evidence="1" key="2">
    <citation type="journal article" date="2013" name="J. Bacteriol.">
        <title>Large linear plasmids of Borrelia species that cause relapsing fever.</title>
        <authorList>
            <person name="Miller S.C."/>
            <person name="Porcella S.F."/>
            <person name="Raffel S.J."/>
            <person name="Schwan T.G."/>
            <person name="Barbour A.G."/>
        </authorList>
    </citation>
    <scope>NUCLEOTIDE SEQUENCE</scope>
    <source>
        <strain evidence="1">91E135</strain>
        <plasmid evidence="1">lp150</plasmid>
    </source>
</reference>
<dbReference type="EMBL" id="HM008710">
    <property type="protein sequence ID" value="ALC78615.1"/>
    <property type="molecule type" value="Genomic_DNA"/>
</dbReference>
<sequence length="523" mass="60105">MVKIRHISSLLVLMLLLLLVINCDLKSQREGIVQKNSYFRRIFTGERALRKSGKGVALTGVDSVVEQRQPSEVVALTGVDKSVPKLTEEEKSLGIKPNNPLDKIWLLDKEREAVDYIQSVVTDANIGSDKGYKTYTDLEFYNLLNELGDVKLKKIIKVHLGILQEQEKASNAILNVPSYINKQELQNRFNKHKDNYNSYLKGLFNRTTADDVYNNIIINNYNIEFNDIKEKVEGLIEVGHVYAELSDEEKSVIDGMQVIVTDEKFAKSRGYMSYSDISFDNLLDNLGLLKVREMISAHLNNLKAQDEASSRAKVAIESVETPKISRRLKYLFSEYKREYPEHLIFLFYGKDPNLVYNKVVKDLYAKNFAELETHANLIIQYEKFYKEFSDSRKNAINEIRKILTDPKIRSPKDSGEVYRGFDFEILLGMLGAEKVGEMMDFYLKIKEAEEGVRNALKNAKEGTNKESLQAVFDNQVRLYPFNVQIVFHRPFSDPNKVYLDFIGNNYMVVYASLKTAADLLRAR</sequence>
<organism evidence="1">
    <name type="scientific">Borrelia turicatae (strain 91E135)</name>
    <dbReference type="NCBI Taxonomy" id="314724"/>
    <lineage>
        <taxon>Bacteria</taxon>
        <taxon>Pseudomonadati</taxon>
        <taxon>Spirochaetota</taxon>
        <taxon>Spirochaetia</taxon>
        <taxon>Spirochaetales</taxon>
        <taxon>Borreliaceae</taxon>
        <taxon>Borrelia</taxon>
    </lineage>
</organism>
<dbReference type="NCBIfam" id="NF047534">
    <property type="entry name" value="lipo_BTA121_dup"/>
    <property type="match status" value="3"/>
</dbReference>
<protein>
    <recommendedName>
        <fullName evidence="2">Lipoprotein</fullName>
    </recommendedName>
</protein>
<dbReference type="RefSeq" id="WP_054287497.1">
    <property type="nucleotide sequence ID" value="NZ_CP073182.1"/>
</dbReference>
<proteinExistence type="predicted"/>
<name>A0A0R9P5P8_BORT9</name>